<keyword evidence="8 13" id="KW-0067">ATP-binding</keyword>
<feature type="transmembrane region" description="Helical" evidence="14">
    <location>
        <begin position="96"/>
        <end position="115"/>
    </location>
</feature>
<evidence type="ECO:0000256" key="13">
    <source>
        <dbReference type="PROSITE-ProRule" id="PRU00289"/>
    </source>
</evidence>
<evidence type="ECO:0000256" key="4">
    <source>
        <dbReference type="ARBA" id="ARBA00022618"/>
    </source>
</evidence>
<dbReference type="PROSITE" id="PS50901">
    <property type="entry name" value="FTSK"/>
    <property type="match status" value="1"/>
</dbReference>
<evidence type="ECO:0000256" key="10">
    <source>
        <dbReference type="ARBA" id="ARBA00023125"/>
    </source>
</evidence>
<dbReference type="Pfam" id="PF01580">
    <property type="entry name" value="FtsK_SpoIIIE"/>
    <property type="match status" value="1"/>
</dbReference>
<keyword evidence="5 14" id="KW-0812">Transmembrane</keyword>
<dbReference type="Pfam" id="PF09397">
    <property type="entry name" value="FtsK_gamma"/>
    <property type="match status" value="1"/>
</dbReference>
<dbReference type="InterPro" id="IPR002543">
    <property type="entry name" value="FtsK_dom"/>
</dbReference>
<dbReference type="Pfam" id="PF17854">
    <property type="entry name" value="FtsK_alpha"/>
    <property type="match status" value="1"/>
</dbReference>
<sequence length="795" mass="87615">MHKDEEREEEGERVPYPLRQLRGVALLGGAFLFAIALISFRFGKPHHNWLGLAGYSFSWLSIYLFGLGSYFILGYLICCGVRMARGKNPHSWPKELLSFSAALLSLSVLLSLFASTHPEAGGFFGSALYSDTYRAYLPLPSTTTVYYWGGVPFHALYTELPLVNFQYLLSNTGTVIVFTTLLVISLLFLFGLPLTAYTKPIVATAAFIGKKKQRLSLNDDTLFDEESLPVQKAGTLKPLLSNLDEVEEAVLTPLSLPAGYIEADVAPVKDVDEGELQATPVPYLSSMRPLSQLSLATQPKLPNLVGYKLPPPSLLTSSKKIDRSAVSKDLQRQAAVLEETLLSFGIEAKVDQIHSGPTVTRFEVQPAVGVKVQKITALESDIALNMQARSIRMIVPIPGKAAVGIEVPTPHPQEVSFKNMLCGYQKRGASCHIPILLGKTVTGEDVASDLTRMPHCIIAGATGSGKSVCINTIVISILMNARPDEIRLLMIDPKKVELTQYTQLPHMIAPVITEAEEAYIALNWLVAEMEKRYELLKALKLRNIAAFNQRKRNEKFEASLRLDVPKKMSYYVAIIDELADLMMVSNCDIETPIARIAQMARAVGIHLILATQRPSREVITGLIKANFPTRVAFKVASRVNSQIILDEVGAESLLGNGDMLFLAPGNTHLVRAQGAYIRDDDINQVVQYICKQLPPAYLINSFNPQTFEAARHGMSKIGPSSEETLDTLYGQAKKLVLETGNASTTFLQRKLKIGYARAASLMDLLERHAIVGPQEGSKARKIYYSSHDKPNEKKT</sequence>
<dbReference type="InterPro" id="IPR050206">
    <property type="entry name" value="FtsK/SpoIIIE/SftA"/>
</dbReference>
<keyword evidence="9 14" id="KW-1133">Transmembrane helix</keyword>
<evidence type="ECO:0000256" key="6">
    <source>
        <dbReference type="ARBA" id="ARBA00022741"/>
    </source>
</evidence>
<name>A0ABS3AQG8_9BACT</name>
<dbReference type="Gene3D" id="1.10.10.10">
    <property type="entry name" value="Winged helix-like DNA-binding domain superfamily/Winged helix DNA-binding domain"/>
    <property type="match status" value="1"/>
</dbReference>
<organism evidence="16 17">
    <name type="scientific">Simkania negevensis</name>
    <dbReference type="NCBI Taxonomy" id="83561"/>
    <lineage>
        <taxon>Bacteria</taxon>
        <taxon>Pseudomonadati</taxon>
        <taxon>Chlamydiota</taxon>
        <taxon>Chlamydiia</taxon>
        <taxon>Parachlamydiales</taxon>
        <taxon>Simkaniaceae</taxon>
        <taxon>Simkania</taxon>
    </lineage>
</organism>
<keyword evidence="10" id="KW-0238">DNA-binding</keyword>
<reference evidence="16 17" key="1">
    <citation type="submission" date="2021-02" db="EMBL/GenBank/DDBJ databases">
        <title>Activity-based single-cell genomes from oceanic crustal fluid captures similar information to metagenomic and metatranscriptomic surveys with orders of magnitude less sampling.</title>
        <authorList>
            <person name="D'Angelo T.S."/>
            <person name="Orcutt B.N."/>
        </authorList>
    </citation>
    <scope>NUCLEOTIDE SEQUENCE [LARGE SCALE GENOMIC DNA]</scope>
    <source>
        <strain evidence="16">AH-315-G07</strain>
    </source>
</reference>
<dbReference type="Proteomes" id="UP000722121">
    <property type="component" value="Unassembled WGS sequence"/>
</dbReference>
<evidence type="ECO:0000256" key="9">
    <source>
        <dbReference type="ARBA" id="ARBA00022989"/>
    </source>
</evidence>
<keyword evidence="3" id="KW-1003">Cell membrane</keyword>
<dbReference type="InterPro" id="IPR036388">
    <property type="entry name" value="WH-like_DNA-bd_sf"/>
</dbReference>
<dbReference type="SMART" id="SM00843">
    <property type="entry name" value="Ftsk_gamma"/>
    <property type="match status" value="1"/>
</dbReference>
<keyword evidence="7" id="KW-0159">Chromosome partition</keyword>
<evidence type="ECO:0000259" key="15">
    <source>
        <dbReference type="PROSITE" id="PS50901"/>
    </source>
</evidence>
<keyword evidence="6 13" id="KW-0547">Nucleotide-binding</keyword>
<dbReference type="Gene3D" id="3.40.50.300">
    <property type="entry name" value="P-loop containing nucleotide triphosphate hydrolases"/>
    <property type="match status" value="1"/>
</dbReference>
<evidence type="ECO:0000256" key="5">
    <source>
        <dbReference type="ARBA" id="ARBA00022692"/>
    </source>
</evidence>
<evidence type="ECO:0000256" key="3">
    <source>
        <dbReference type="ARBA" id="ARBA00022475"/>
    </source>
</evidence>
<dbReference type="EMBL" id="JAFITR010000046">
    <property type="protein sequence ID" value="MBN4066977.1"/>
    <property type="molecule type" value="Genomic_DNA"/>
</dbReference>
<dbReference type="InterPro" id="IPR036390">
    <property type="entry name" value="WH_DNA-bd_sf"/>
</dbReference>
<evidence type="ECO:0000256" key="1">
    <source>
        <dbReference type="ARBA" id="ARBA00004651"/>
    </source>
</evidence>
<comment type="similarity">
    <text evidence="2">Belongs to the FtsK/SpoIIIE/SftA family.</text>
</comment>
<evidence type="ECO:0000256" key="14">
    <source>
        <dbReference type="SAM" id="Phobius"/>
    </source>
</evidence>
<evidence type="ECO:0000256" key="8">
    <source>
        <dbReference type="ARBA" id="ARBA00022840"/>
    </source>
</evidence>
<dbReference type="CDD" id="cd01127">
    <property type="entry name" value="TrwB_TraG_TraD_VirD4"/>
    <property type="match status" value="1"/>
</dbReference>
<dbReference type="InterPro" id="IPR041027">
    <property type="entry name" value="FtsK_alpha"/>
</dbReference>
<dbReference type="InterPro" id="IPR018541">
    <property type="entry name" value="Ftsk_gamma"/>
</dbReference>
<feature type="transmembrane region" description="Helical" evidence="14">
    <location>
        <begin position="21"/>
        <end position="42"/>
    </location>
</feature>
<proteinExistence type="inferred from homology"/>
<feature type="binding site" evidence="13">
    <location>
        <begin position="460"/>
        <end position="467"/>
    </location>
    <ligand>
        <name>ATP</name>
        <dbReference type="ChEBI" id="CHEBI:30616"/>
    </ligand>
</feature>
<dbReference type="SUPFAM" id="SSF46785">
    <property type="entry name" value="Winged helix' DNA-binding domain"/>
    <property type="match status" value="1"/>
</dbReference>
<dbReference type="SUPFAM" id="SSF52540">
    <property type="entry name" value="P-loop containing nucleoside triphosphate hydrolases"/>
    <property type="match status" value="1"/>
</dbReference>
<keyword evidence="11 14" id="KW-0472">Membrane</keyword>
<feature type="transmembrane region" description="Helical" evidence="14">
    <location>
        <begin position="168"/>
        <end position="192"/>
    </location>
</feature>
<comment type="caution">
    <text evidence="16">The sequence shown here is derived from an EMBL/GenBank/DDBJ whole genome shotgun (WGS) entry which is preliminary data.</text>
</comment>
<dbReference type="InterPro" id="IPR027417">
    <property type="entry name" value="P-loop_NTPase"/>
</dbReference>
<accession>A0ABS3AQG8</accession>
<evidence type="ECO:0000256" key="2">
    <source>
        <dbReference type="ARBA" id="ARBA00006474"/>
    </source>
</evidence>
<dbReference type="Gene3D" id="3.30.980.40">
    <property type="match status" value="1"/>
</dbReference>
<evidence type="ECO:0000256" key="12">
    <source>
        <dbReference type="ARBA" id="ARBA00023306"/>
    </source>
</evidence>
<dbReference type="InterPro" id="IPR025199">
    <property type="entry name" value="FtsK_4TM"/>
</dbReference>
<dbReference type="PANTHER" id="PTHR22683">
    <property type="entry name" value="SPORULATION PROTEIN RELATED"/>
    <property type="match status" value="1"/>
</dbReference>
<keyword evidence="12" id="KW-0131">Cell cycle</keyword>
<evidence type="ECO:0000256" key="11">
    <source>
        <dbReference type="ARBA" id="ARBA00023136"/>
    </source>
</evidence>
<gene>
    <name evidence="16" type="ORF">JYU14_02725</name>
</gene>
<keyword evidence="4" id="KW-0132">Cell division</keyword>
<evidence type="ECO:0000256" key="7">
    <source>
        <dbReference type="ARBA" id="ARBA00022829"/>
    </source>
</evidence>
<dbReference type="Pfam" id="PF13491">
    <property type="entry name" value="FtsK_4TM"/>
    <property type="match status" value="1"/>
</dbReference>
<protein>
    <submittedName>
        <fullName evidence="16">DNA translocase FtsK 4TM domain-containing protein</fullName>
    </submittedName>
</protein>
<dbReference type="PANTHER" id="PTHR22683:SF41">
    <property type="entry name" value="DNA TRANSLOCASE FTSK"/>
    <property type="match status" value="1"/>
</dbReference>
<comment type="subcellular location">
    <subcellularLocation>
        <location evidence="1">Cell membrane</location>
        <topology evidence="1">Multi-pass membrane protein</topology>
    </subcellularLocation>
</comment>
<feature type="domain" description="FtsK" evidence="15">
    <location>
        <begin position="443"/>
        <end position="642"/>
    </location>
</feature>
<feature type="transmembrane region" description="Helical" evidence="14">
    <location>
        <begin position="62"/>
        <end position="84"/>
    </location>
</feature>
<evidence type="ECO:0000313" key="16">
    <source>
        <dbReference type="EMBL" id="MBN4066977.1"/>
    </source>
</evidence>
<evidence type="ECO:0000313" key="17">
    <source>
        <dbReference type="Proteomes" id="UP000722121"/>
    </source>
</evidence>
<keyword evidence="17" id="KW-1185">Reference proteome</keyword>